<protein>
    <submittedName>
        <fullName evidence="2">DUF1176 domain-containing protein</fullName>
    </submittedName>
</protein>
<dbReference type="EMBL" id="JBHUFC010000025">
    <property type="protein sequence ID" value="MFD1789778.1"/>
    <property type="molecule type" value="Genomic_DNA"/>
</dbReference>
<evidence type="ECO:0000313" key="3">
    <source>
        <dbReference type="Proteomes" id="UP001597283"/>
    </source>
</evidence>
<dbReference type="RefSeq" id="WP_380942002.1">
    <property type="nucleotide sequence ID" value="NZ_JBHUFC010000025.1"/>
</dbReference>
<accession>A0ABW4NIS3</accession>
<gene>
    <name evidence="2" type="ORF">ACFSC3_19660</name>
</gene>
<keyword evidence="3" id="KW-1185">Reference proteome</keyword>
<reference evidence="3" key="1">
    <citation type="journal article" date="2019" name="Int. J. Syst. Evol. Microbiol.">
        <title>The Global Catalogue of Microorganisms (GCM) 10K type strain sequencing project: providing services to taxonomists for standard genome sequencing and annotation.</title>
        <authorList>
            <consortium name="The Broad Institute Genomics Platform"/>
            <consortium name="The Broad Institute Genome Sequencing Center for Infectious Disease"/>
            <person name="Wu L."/>
            <person name="Ma J."/>
        </authorList>
    </citation>
    <scope>NUCLEOTIDE SEQUENCE [LARGE SCALE GENOMIC DNA]</scope>
    <source>
        <strain evidence="3">Q85</strain>
    </source>
</reference>
<evidence type="ECO:0000256" key="1">
    <source>
        <dbReference type="SAM" id="SignalP"/>
    </source>
</evidence>
<organism evidence="2 3">
    <name type="scientific">Sphingomonas floccifaciens</name>
    <dbReference type="NCBI Taxonomy" id="1844115"/>
    <lineage>
        <taxon>Bacteria</taxon>
        <taxon>Pseudomonadati</taxon>
        <taxon>Pseudomonadota</taxon>
        <taxon>Alphaproteobacteria</taxon>
        <taxon>Sphingomonadales</taxon>
        <taxon>Sphingomonadaceae</taxon>
        <taxon>Sphingomonas</taxon>
    </lineage>
</organism>
<feature type="signal peptide" evidence="1">
    <location>
        <begin position="1"/>
        <end position="23"/>
    </location>
</feature>
<name>A0ABW4NIS3_9SPHN</name>
<comment type="caution">
    <text evidence="2">The sequence shown here is derived from an EMBL/GenBank/DDBJ whole genome shotgun (WGS) entry which is preliminary data.</text>
</comment>
<dbReference type="Proteomes" id="UP001597283">
    <property type="component" value="Unassembled WGS sequence"/>
</dbReference>
<evidence type="ECO:0000313" key="2">
    <source>
        <dbReference type="EMBL" id="MFD1789778.1"/>
    </source>
</evidence>
<sequence>MSRAAFLLALSFAMLPVTAWAQAAPKPGAMKTFGDWTVGCDNANRCMMLSLAPEDAFAPPPTTLLIVREAGGDIGFRVTVEPEDGRARGLAVDGKRLAAGTVEYDGAPAAAIVGAMANGRALQVLNAAGKPESTLSLKGASAALRYIDAHQGRVGTITAAVAKGSVPASRVPPAPALPVVSALTPAGVAAKPTAAQVAAMRKAADCDLEGFAGDSSPEVHALGGGATLVLLPCSAGAYNLTAAAFVLQGGKVAPARADVPTGFGDGTTTKGPAMLVNAGFETGVVTSYAKGRGIGDCGFWQSFVWDGTRLRLTEKAQMSECRGNTGLATTWRATVRRR</sequence>
<proteinExistence type="predicted"/>
<feature type="chain" id="PRO_5047187400" evidence="1">
    <location>
        <begin position="24"/>
        <end position="338"/>
    </location>
</feature>
<keyword evidence="1" id="KW-0732">Signal</keyword>
<dbReference type="InterPro" id="IPR009560">
    <property type="entry name" value="DUF1176"/>
</dbReference>
<dbReference type="Pfam" id="PF06674">
    <property type="entry name" value="DUF1176"/>
    <property type="match status" value="1"/>
</dbReference>